<evidence type="ECO:0000256" key="1">
    <source>
        <dbReference type="SAM" id="Phobius"/>
    </source>
</evidence>
<sequence>MLKTILFVYFGIGLAFALFNIIRNTAPWKTLLFNTLAGPIILILMFRDAIKRKNIKIGE</sequence>
<dbReference type="AlphaFoldDB" id="A0A7X9DL75"/>
<proteinExistence type="predicted"/>
<keyword evidence="1" id="KW-0472">Membrane</keyword>
<evidence type="ECO:0000313" key="2">
    <source>
        <dbReference type="EMBL" id="NMB70483.1"/>
    </source>
</evidence>
<keyword evidence="1" id="KW-1133">Transmembrane helix</keyword>
<protein>
    <submittedName>
        <fullName evidence="2">Uncharacterized protein</fullName>
    </submittedName>
</protein>
<name>A0A7X9DL75_UNCKA</name>
<feature type="transmembrane region" description="Helical" evidence="1">
    <location>
        <begin position="5"/>
        <end position="22"/>
    </location>
</feature>
<keyword evidence="1" id="KW-0812">Transmembrane</keyword>
<dbReference type="EMBL" id="JAAZNL010000065">
    <property type="protein sequence ID" value="NMB70483.1"/>
    <property type="molecule type" value="Genomic_DNA"/>
</dbReference>
<dbReference type="Proteomes" id="UP000526033">
    <property type="component" value="Unassembled WGS sequence"/>
</dbReference>
<comment type="caution">
    <text evidence="2">The sequence shown here is derived from an EMBL/GenBank/DDBJ whole genome shotgun (WGS) entry which is preliminary data.</text>
</comment>
<organism evidence="2 3">
    <name type="scientific">candidate division WWE3 bacterium</name>
    <dbReference type="NCBI Taxonomy" id="2053526"/>
    <lineage>
        <taxon>Bacteria</taxon>
        <taxon>Katanobacteria</taxon>
    </lineage>
</organism>
<feature type="transmembrane region" description="Helical" evidence="1">
    <location>
        <begin position="28"/>
        <end position="46"/>
    </location>
</feature>
<accession>A0A7X9DL75</accession>
<gene>
    <name evidence="2" type="ORF">GYA27_04825</name>
</gene>
<evidence type="ECO:0000313" key="3">
    <source>
        <dbReference type="Proteomes" id="UP000526033"/>
    </source>
</evidence>
<reference evidence="2 3" key="1">
    <citation type="journal article" date="2020" name="Biotechnol. Biofuels">
        <title>New insights from the biogas microbiome by comprehensive genome-resolved metagenomics of nearly 1600 species originating from multiple anaerobic digesters.</title>
        <authorList>
            <person name="Campanaro S."/>
            <person name="Treu L."/>
            <person name="Rodriguez-R L.M."/>
            <person name="Kovalovszki A."/>
            <person name="Ziels R.M."/>
            <person name="Maus I."/>
            <person name="Zhu X."/>
            <person name="Kougias P.G."/>
            <person name="Basile A."/>
            <person name="Luo G."/>
            <person name="Schluter A."/>
            <person name="Konstantinidis K.T."/>
            <person name="Angelidaki I."/>
        </authorList>
    </citation>
    <scope>NUCLEOTIDE SEQUENCE [LARGE SCALE GENOMIC DNA]</scope>
    <source>
        <strain evidence="2">AS27yjCOA_165</strain>
    </source>
</reference>